<evidence type="ECO:0000313" key="2">
    <source>
        <dbReference type="Proteomes" id="UP000591626"/>
    </source>
</evidence>
<dbReference type="RefSeq" id="WP_167616689.1">
    <property type="nucleotide sequence ID" value="NZ_JAAUVV010000012.1"/>
</dbReference>
<evidence type="ECO:0000313" key="1">
    <source>
        <dbReference type="EMBL" id="NJJ04142.1"/>
    </source>
</evidence>
<name>A0AAP7CCD9_9CORY</name>
<proteinExistence type="predicted"/>
<protein>
    <submittedName>
        <fullName evidence="1">Uncharacterized protein</fullName>
    </submittedName>
</protein>
<reference evidence="1 2" key="1">
    <citation type="submission" date="2020-03" db="EMBL/GenBank/DDBJ databases">
        <title>Draft genome sequences of bacterial isolates from the female urobiome.</title>
        <authorList>
            <person name="Miller-Ensminger T."/>
            <person name="Wolfe A.J."/>
            <person name="Putonti C."/>
        </authorList>
    </citation>
    <scope>NUCLEOTIDE SEQUENCE [LARGE SCALE GENOMIC DNA]</scope>
    <source>
        <strain evidence="1 2">UMB8490</strain>
    </source>
</reference>
<comment type="caution">
    <text evidence="1">The sequence shown here is derived from an EMBL/GenBank/DDBJ whole genome shotgun (WGS) entry which is preliminary data.</text>
</comment>
<sequence>MSFEIVTTHFVAHEPDLDGAYELYLNRIQASGVEIAAVSPHPHPIEDEYVLWDLRCQAAYDNLAAPEDLQLYELNALVDFTTTNRDEALDYFFFEDMGGPTRFAAALGGLSDLTLRDEPTGPLSLTTIVYLGAPQHMAVAQQLFDDTLAALNAVAYQPFVAPLEGTEHADLVGPLWLRDATLNIIGKGDGIFSPGKDAWAGWVLTSDSNNTAELQLRERIEPDAVVISRAVSEPF</sequence>
<organism evidence="1 2">
    <name type="scientific">Corynebacterium coyleae</name>
    <dbReference type="NCBI Taxonomy" id="53374"/>
    <lineage>
        <taxon>Bacteria</taxon>
        <taxon>Bacillati</taxon>
        <taxon>Actinomycetota</taxon>
        <taxon>Actinomycetes</taxon>
        <taxon>Mycobacteriales</taxon>
        <taxon>Corynebacteriaceae</taxon>
        <taxon>Corynebacterium</taxon>
    </lineage>
</organism>
<dbReference type="Proteomes" id="UP000591626">
    <property type="component" value="Unassembled WGS sequence"/>
</dbReference>
<dbReference type="EMBL" id="JAAUVV010000012">
    <property type="protein sequence ID" value="NJJ04142.1"/>
    <property type="molecule type" value="Genomic_DNA"/>
</dbReference>
<dbReference type="AlphaFoldDB" id="A0AAP7CCD9"/>
<accession>A0AAP7CCD9</accession>
<gene>
    <name evidence="1" type="ORF">HC138_07255</name>
</gene>